<dbReference type="InterPro" id="IPR019557">
    <property type="entry name" value="AminoTfrase-like_pln_mobile"/>
</dbReference>
<gene>
    <name evidence="3" type="ORF">FSB_LOCUS2475</name>
</gene>
<proteinExistence type="predicted"/>
<dbReference type="PANTHER" id="PTHR46033">
    <property type="entry name" value="PROTEIN MAIN-LIKE 2"/>
    <property type="match status" value="1"/>
</dbReference>
<feature type="domain" description="Aminotransferase-like plant mobile" evidence="2">
    <location>
        <begin position="128"/>
        <end position="230"/>
    </location>
</feature>
<accession>A0A2N9EII4</accession>
<feature type="region of interest" description="Disordered" evidence="1">
    <location>
        <begin position="477"/>
        <end position="597"/>
    </location>
</feature>
<dbReference type="GO" id="GO:0010073">
    <property type="term" value="P:meristem maintenance"/>
    <property type="evidence" value="ECO:0007669"/>
    <property type="project" value="InterPro"/>
</dbReference>
<dbReference type="PANTHER" id="PTHR46033:SF80">
    <property type="entry name" value="PROTEIN MAIN-LIKE 2-LIKE"/>
    <property type="match status" value="1"/>
</dbReference>
<dbReference type="AlphaFoldDB" id="A0A2N9EII4"/>
<feature type="compositionally biased region" description="Low complexity" evidence="1">
    <location>
        <begin position="537"/>
        <end position="554"/>
    </location>
</feature>
<dbReference type="Pfam" id="PF10536">
    <property type="entry name" value="PMD"/>
    <property type="match status" value="1"/>
</dbReference>
<feature type="region of interest" description="Disordered" evidence="1">
    <location>
        <begin position="628"/>
        <end position="692"/>
    </location>
</feature>
<feature type="compositionally biased region" description="Basic residues" evidence="1">
    <location>
        <begin position="490"/>
        <end position="502"/>
    </location>
</feature>
<protein>
    <recommendedName>
        <fullName evidence="2">Aminotransferase-like plant mobile domain-containing protein</fullName>
    </recommendedName>
</protein>
<evidence type="ECO:0000259" key="2">
    <source>
        <dbReference type="Pfam" id="PF10536"/>
    </source>
</evidence>
<feature type="compositionally biased region" description="Low complexity" evidence="1">
    <location>
        <begin position="640"/>
        <end position="659"/>
    </location>
</feature>
<dbReference type="EMBL" id="OIVN01000114">
    <property type="protein sequence ID" value="SPC74593.1"/>
    <property type="molecule type" value="Genomic_DNA"/>
</dbReference>
<organism evidence="3">
    <name type="scientific">Fagus sylvatica</name>
    <name type="common">Beechnut</name>
    <dbReference type="NCBI Taxonomy" id="28930"/>
    <lineage>
        <taxon>Eukaryota</taxon>
        <taxon>Viridiplantae</taxon>
        <taxon>Streptophyta</taxon>
        <taxon>Embryophyta</taxon>
        <taxon>Tracheophyta</taxon>
        <taxon>Spermatophyta</taxon>
        <taxon>Magnoliopsida</taxon>
        <taxon>eudicotyledons</taxon>
        <taxon>Gunneridae</taxon>
        <taxon>Pentapetalae</taxon>
        <taxon>rosids</taxon>
        <taxon>fabids</taxon>
        <taxon>Fagales</taxon>
        <taxon>Fagaceae</taxon>
        <taxon>Fagus</taxon>
    </lineage>
</organism>
<feature type="compositionally biased region" description="Low complexity" evidence="1">
    <location>
        <begin position="1"/>
        <end position="14"/>
    </location>
</feature>
<reference evidence="3" key="1">
    <citation type="submission" date="2018-02" db="EMBL/GenBank/DDBJ databases">
        <authorList>
            <person name="Cohen D.B."/>
            <person name="Kent A.D."/>
        </authorList>
    </citation>
    <scope>NUCLEOTIDE SEQUENCE</scope>
</reference>
<evidence type="ECO:0000256" key="1">
    <source>
        <dbReference type="SAM" id="MobiDB-lite"/>
    </source>
</evidence>
<feature type="region of interest" description="Disordered" evidence="1">
    <location>
        <begin position="1"/>
        <end position="25"/>
    </location>
</feature>
<evidence type="ECO:0000313" key="3">
    <source>
        <dbReference type="EMBL" id="SPC74593.1"/>
    </source>
</evidence>
<dbReference type="InterPro" id="IPR044824">
    <property type="entry name" value="MAIN-like"/>
</dbReference>
<feature type="compositionally biased region" description="Low complexity" evidence="1">
    <location>
        <begin position="573"/>
        <end position="586"/>
    </location>
</feature>
<sequence length="1055" mass="113763">MASSSSTTPVNPTPQLGTNERSETLEATLAASTEAVVDALAVRSSVPGEATPVALSPFSDESGDPREGSFDFSFPAEDWDWTVLGSEVAVDQAWVPSLDEVSELLILKGNILLVPINFDFLYAASKDWSCNMFRDTEPLREVLRRWCPSTHTFFFSWGELTPTLKDITNHWMLPVLGEHSFSNIELSAEEEVIAVALRKQSSTRLSGWPSHFTHHKETPIHRAAFILYWLYTASLLPPCFWAICIRNWICSMIARSRGILATFCTLTSTPPRYRPSFGNIPPYGDDYPGFACVSVFSRFYQPTSSIHDLRANDHRSLAYLSTVSKGFLPVLSTTGVSFIPYYPQRVQRQFGFDQGIPVGPQETTTCISDLAPFIKSRAFARWKYAGKSEKTPMSVHRKPLISYPCLSPLSQSAISCANSQKLGFMKWDEARGGWIAYTIHLPQGWRSSVTVVDDRLIVPSKPGKGSKREAPMDQAIEKAPKEAASSPKKTSVKKTKAGKKGKSTVAPPKAKSVDASVSTKKPSKKSIASRPPKGQKKANVSSSSSDEEPPSAASTPPPSKKKKFTAPLFPLGAASRTRSKSSSKATHGLGKSSGGVVIVKDSDIAVDDFVTSSLGGDDLQTAAMDQDKNLGKSVADSPEASAESTEGGHSSSSDSFFDTTPGSVPKEQILSAGSTADDDNMPTADDSNIGSTGLTSHDLAIVPHASHSLGHGCDDGDAVDSEVIPFSFSMPQSVLTSRVTGFDASMAHIMEGVSLFSATPRLRAISTGGFVIPANRITSEAPLVAGSPIAGEVLMPKWVHAQDFMEGEPVVDLGVIPKANSNVDSAVDHGAQTEGANASVADMLVGSEHLENIGTGDAIHMSEDAGEVGITGEITVASPPPRPIAEANSSVGANSLSSEVADFLEEFNRKTPNPHSKQYFWCFNGPLVPFGNFWVPRDCLPYLLRLPTGHSNFTANFRLSVGLGGPMLSLLGSMMVAMSESNLGNMTKAEILAWKSVIQDLMEVGFDLAFMIGRLWQMAQRFFDKRISDEEEMASTRGVILRSEHGRSLLDSLVD</sequence>
<name>A0A2N9EII4_FAGSY</name>